<dbReference type="InterPro" id="IPR039424">
    <property type="entry name" value="SBP_5"/>
</dbReference>
<dbReference type="AlphaFoldDB" id="A0A934QDG7"/>
<evidence type="ECO:0000259" key="5">
    <source>
        <dbReference type="Pfam" id="PF00496"/>
    </source>
</evidence>
<dbReference type="RefSeq" id="WP_200132387.1">
    <property type="nucleotide sequence ID" value="NZ_JAEHOI010000007.1"/>
</dbReference>
<dbReference type="Proteomes" id="UP000618733">
    <property type="component" value="Unassembled WGS sequence"/>
</dbReference>
<evidence type="ECO:0000256" key="4">
    <source>
        <dbReference type="ARBA" id="ARBA00022729"/>
    </source>
</evidence>
<evidence type="ECO:0000313" key="7">
    <source>
        <dbReference type="Proteomes" id="UP000618733"/>
    </source>
</evidence>
<proteinExistence type="inferred from homology"/>
<keyword evidence="3" id="KW-0813">Transport</keyword>
<gene>
    <name evidence="6" type="ORF">JD292_08880</name>
</gene>
<keyword evidence="7" id="KW-1185">Reference proteome</keyword>
<dbReference type="GO" id="GO:1904680">
    <property type="term" value="F:peptide transmembrane transporter activity"/>
    <property type="evidence" value="ECO:0007669"/>
    <property type="project" value="TreeGrafter"/>
</dbReference>
<dbReference type="PANTHER" id="PTHR30290">
    <property type="entry name" value="PERIPLASMIC BINDING COMPONENT OF ABC TRANSPORTER"/>
    <property type="match status" value="1"/>
</dbReference>
<dbReference type="InterPro" id="IPR000914">
    <property type="entry name" value="SBP_5_dom"/>
</dbReference>
<evidence type="ECO:0000256" key="3">
    <source>
        <dbReference type="ARBA" id="ARBA00022448"/>
    </source>
</evidence>
<evidence type="ECO:0000256" key="2">
    <source>
        <dbReference type="ARBA" id="ARBA00005695"/>
    </source>
</evidence>
<dbReference type="Gene3D" id="3.10.105.10">
    <property type="entry name" value="Dipeptide-binding Protein, Domain 3"/>
    <property type="match status" value="1"/>
</dbReference>
<sequence>MAKHTHAGPGSPGRRISRAGRRLVSGAAILSAGALILSGCAGGSGGGPKPADAKKDVVNLVTPAQPESLDPQISTDSIMGEITLPIFETLVTIDKDRKVQPMLAESFEASADGKEFTFKLRKGVKFQDGSDLDATDVVESMNRWTRVSIAAQESFAGAKWTKVDDSTVKLTVPSASFLHLLYLSSIGTAYPAILPSEVIAKVGDKPIEDSADIIGTGPYKFSSWDADQKLVIDKWDDYQPVDAPSSGRAGKKDAKLKQVVFNFVADASTRTLGIQSGQYDATTELPFDSLDQFKNDSNLVLDTYLIGPINLVYSDAESSPFHNVENRQAVNLGLDRDPIMMSAVGSKDLYDLVWHNMTLDQKAIWDTNVGKNGFNSHDVTKAKEMLKKGGAEGKTITLLANKDYSEAYNAAVVVAEQLKGMGFEVKLDAYEWGAFSEKYREKRDEWDVVVFPFGTETDPTQTLGFLPDRAWYSDDPELQGLLKRFRAQPTQEDASKMFDEMQSYIEKVRPMSRIGDAHNVYAANKDLELDWFDGHFTWWNAHWK</sequence>
<dbReference type="EMBL" id="JAEHOI010000007">
    <property type="protein sequence ID" value="MBK0422188.1"/>
    <property type="molecule type" value="Genomic_DNA"/>
</dbReference>
<dbReference type="PROSITE" id="PS01040">
    <property type="entry name" value="SBP_BACTERIAL_5"/>
    <property type="match status" value="1"/>
</dbReference>
<dbReference type="GO" id="GO:0043190">
    <property type="term" value="C:ATP-binding cassette (ABC) transporter complex"/>
    <property type="evidence" value="ECO:0007669"/>
    <property type="project" value="InterPro"/>
</dbReference>
<comment type="similarity">
    <text evidence="2">Belongs to the bacterial solute-binding protein 5 family.</text>
</comment>
<dbReference type="PIRSF" id="PIRSF002741">
    <property type="entry name" value="MppA"/>
    <property type="match status" value="1"/>
</dbReference>
<dbReference type="InterPro" id="IPR030678">
    <property type="entry name" value="Peptide/Ni-bd"/>
</dbReference>
<organism evidence="6 7">
    <name type="scientific">Leucobacter edaphi</name>
    <dbReference type="NCBI Taxonomy" id="2796472"/>
    <lineage>
        <taxon>Bacteria</taxon>
        <taxon>Bacillati</taxon>
        <taxon>Actinomycetota</taxon>
        <taxon>Actinomycetes</taxon>
        <taxon>Micrococcales</taxon>
        <taxon>Microbacteriaceae</taxon>
        <taxon>Leucobacter</taxon>
    </lineage>
</organism>
<dbReference type="SUPFAM" id="SSF53850">
    <property type="entry name" value="Periplasmic binding protein-like II"/>
    <property type="match status" value="1"/>
</dbReference>
<keyword evidence="4" id="KW-0732">Signal</keyword>
<comment type="subcellular location">
    <subcellularLocation>
        <location evidence="1">Cell membrane</location>
        <topology evidence="1">Lipid-anchor</topology>
    </subcellularLocation>
</comment>
<dbReference type="GO" id="GO:0015833">
    <property type="term" value="P:peptide transport"/>
    <property type="evidence" value="ECO:0007669"/>
    <property type="project" value="TreeGrafter"/>
</dbReference>
<dbReference type="Gene3D" id="3.90.76.10">
    <property type="entry name" value="Dipeptide-binding Protein, Domain 1"/>
    <property type="match status" value="1"/>
</dbReference>
<evidence type="ECO:0000313" key="6">
    <source>
        <dbReference type="EMBL" id="MBK0422188.1"/>
    </source>
</evidence>
<evidence type="ECO:0000256" key="1">
    <source>
        <dbReference type="ARBA" id="ARBA00004193"/>
    </source>
</evidence>
<dbReference type="PANTHER" id="PTHR30290:SF9">
    <property type="entry name" value="OLIGOPEPTIDE-BINDING PROTEIN APPA"/>
    <property type="match status" value="1"/>
</dbReference>
<dbReference type="GO" id="GO:0042597">
    <property type="term" value="C:periplasmic space"/>
    <property type="evidence" value="ECO:0007669"/>
    <property type="project" value="UniProtKB-ARBA"/>
</dbReference>
<reference evidence="6" key="1">
    <citation type="submission" date="2020-12" db="EMBL/GenBank/DDBJ databases">
        <title>Leucobacter sp. CAS2, isolated from Chromium sludge.</title>
        <authorList>
            <person name="Xu Z."/>
        </authorList>
    </citation>
    <scope>NUCLEOTIDE SEQUENCE</scope>
    <source>
        <strain evidence="6">CSA2</strain>
    </source>
</reference>
<feature type="domain" description="Solute-binding protein family 5" evidence="5">
    <location>
        <begin position="98"/>
        <end position="461"/>
    </location>
</feature>
<protein>
    <recommendedName>
        <fullName evidence="5">Solute-binding protein family 5 domain-containing protein</fullName>
    </recommendedName>
</protein>
<dbReference type="InterPro" id="IPR023765">
    <property type="entry name" value="SBP_5_CS"/>
</dbReference>
<accession>A0A934QDG7</accession>
<dbReference type="Gene3D" id="3.40.190.10">
    <property type="entry name" value="Periplasmic binding protein-like II"/>
    <property type="match status" value="1"/>
</dbReference>
<comment type="caution">
    <text evidence="6">The sequence shown here is derived from an EMBL/GenBank/DDBJ whole genome shotgun (WGS) entry which is preliminary data.</text>
</comment>
<name>A0A934QDG7_9MICO</name>
<dbReference type="Pfam" id="PF00496">
    <property type="entry name" value="SBP_bac_5"/>
    <property type="match status" value="1"/>
</dbReference>